<dbReference type="InterPro" id="IPR002347">
    <property type="entry name" value="SDR_fam"/>
</dbReference>
<dbReference type="CDD" id="cd05233">
    <property type="entry name" value="SDR_c"/>
    <property type="match status" value="1"/>
</dbReference>
<dbReference type="EMBL" id="NPDN01000005">
    <property type="protein sequence ID" value="PJZ25326.1"/>
    <property type="molecule type" value="Genomic_DNA"/>
</dbReference>
<dbReference type="PANTHER" id="PTHR24321:SF11">
    <property type="entry name" value="BLR0893 PROTEIN"/>
    <property type="match status" value="1"/>
</dbReference>
<proteinExistence type="inferred from homology"/>
<dbReference type="SUPFAM" id="SSF51735">
    <property type="entry name" value="NAD(P)-binding Rossmann-fold domains"/>
    <property type="match status" value="1"/>
</dbReference>
<dbReference type="PRINTS" id="PR00081">
    <property type="entry name" value="GDHRDH"/>
</dbReference>
<evidence type="ECO:0000313" key="3">
    <source>
        <dbReference type="EMBL" id="PJZ25326.1"/>
    </source>
</evidence>
<organism evidence="3 4">
    <name type="scientific">Leptospira hartskeerlii</name>
    <dbReference type="NCBI Taxonomy" id="2023177"/>
    <lineage>
        <taxon>Bacteria</taxon>
        <taxon>Pseudomonadati</taxon>
        <taxon>Spirochaetota</taxon>
        <taxon>Spirochaetia</taxon>
        <taxon>Leptospirales</taxon>
        <taxon>Leptospiraceae</taxon>
        <taxon>Leptospira</taxon>
    </lineage>
</organism>
<dbReference type="AlphaFoldDB" id="A0A2M9XCD1"/>
<dbReference type="NCBIfam" id="NF005559">
    <property type="entry name" value="PRK07231.1"/>
    <property type="match status" value="1"/>
</dbReference>
<evidence type="ECO:0000256" key="1">
    <source>
        <dbReference type="ARBA" id="ARBA00006484"/>
    </source>
</evidence>
<dbReference type="PRINTS" id="PR00080">
    <property type="entry name" value="SDRFAMILY"/>
</dbReference>
<dbReference type="Pfam" id="PF13561">
    <property type="entry name" value="adh_short_C2"/>
    <property type="match status" value="1"/>
</dbReference>
<dbReference type="OrthoDB" id="306388at2"/>
<dbReference type="Gene3D" id="3.40.50.720">
    <property type="entry name" value="NAD(P)-binding Rossmann-like Domain"/>
    <property type="match status" value="1"/>
</dbReference>
<dbReference type="GO" id="GO:0016491">
    <property type="term" value="F:oxidoreductase activity"/>
    <property type="evidence" value="ECO:0007669"/>
    <property type="project" value="UniProtKB-KW"/>
</dbReference>
<comment type="caution">
    <text evidence="3">The sequence shown here is derived from an EMBL/GenBank/DDBJ whole genome shotgun (WGS) entry which is preliminary data.</text>
</comment>
<evidence type="ECO:0000256" key="2">
    <source>
        <dbReference type="ARBA" id="ARBA00023002"/>
    </source>
</evidence>
<keyword evidence="4" id="KW-1185">Reference proteome</keyword>
<reference evidence="3 4" key="1">
    <citation type="submission" date="2017-07" db="EMBL/GenBank/DDBJ databases">
        <title>Leptospira spp. isolated from tropical soils.</title>
        <authorList>
            <person name="Thibeaux R."/>
            <person name="Iraola G."/>
            <person name="Ferres I."/>
            <person name="Bierque E."/>
            <person name="Girault D."/>
            <person name="Soupe-Gilbert M.-E."/>
            <person name="Picardeau M."/>
            <person name="Goarant C."/>
        </authorList>
    </citation>
    <scope>NUCLEOTIDE SEQUENCE [LARGE SCALE GENOMIC DNA]</scope>
    <source>
        <strain evidence="3 4">MCA1-C-A1</strain>
    </source>
</reference>
<name>A0A2M9XCD1_9LEPT</name>
<comment type="similarity">
    <text evidence="1">Belongs to the short-chain dehydrogenases/reductases (SDR) family.</text>
</comment>
<dbReference type="RefSeq" id="WP_100706675.1">
    <property type="nucleotide sequence ID" value="NZ_NPDL01000008.1"/>
</dbReference>
<keyword evidence="2" id="KW-0560">Oxidoreductase</keyword>
<sequence>MKDKVALVTGGNAGIGKAIVLEFVSRGAKVIFCGRREEEGKKAEEEISKLGGKVKFFRCDVSDDSQVKELVQKAESEFGGLDYAVNNAAVGGLATDLHQYPEKVWDKVISVDLKGTWLCMKHELELLLKRGGGSIVNVSSIAGLVGADWKVAPYSAAKHGVVGLTKSAALEYAEKKIRVNAVCPGFIRTEMLEGLFHSSSDPKEAEKKITRLHPVNRLSEPSEVAKAAVWLCSDEASFITGVALPVDGGYTAK</sequence>
<dbReference type="InterPro" id="IPR020904">
    <property type="entry name" value="Sc_DH/Rdtase_CS"/>
</dbReference>
<gene>
    <name evidence="3" type="ORF">CH357_10365</name>
</gene>
<dbReference type="PANTHER" id="PTHR24321">
    <property type="entry name" value="DEHYDROGENASES, SHORT CHAIN"/>
    <property type="match status" value="1"/>
</dbReference>
<protein>
    <submittedName>
        <fullName evidence="3">Short chain dehydrogenase</fullName>
    </submittedName>
</protein>
<dbReference type="PROSITE" id="PS00061">
    <property type="entry name" value="ADH_SHORT"/>
    <property type="match status" value="1"/>
</dbReference>
<dbReference type="FunFam" id="3.40.50.720:FF:000084">
    <property type="entry name" value="Short-chain dehydrogenase reductase"/>
    <property type="match status" value="1"/>
</dbReference>
<dbReference type="Proteomes" id="UP000232196">
    <property type="component" value="Unassembled WGS sequence"/>
</dbReference>
<accession>A0A2M9XCD1</accession>
<evidence type="ECO:0000313" key="4">
    <source>
        <dbReference type="Proteomes" id="UP000232196"/>
    </source>
</evidence>
<dbReference type="InterPro" id="IPR036291">
    <property type="entry name" value="NAD(P)-bd_dom_sf"/>
</dbReference>